<reference evidence="3" key="1">
    <citation type="submission" date="2020-09" db="EMBL/GenBank/DDBJ databases">
        <title>Pelagicoccus enzymogenes sp. nov. with an EPS production, isolated from marine sediment.</title>
        <authorList>
            <person name="Feng X."/>
        </authorList>
    </citation>
    <scope>NUCLEOTIDE SEQUENCE</scope>
    <source>
        <strain evidence="3">NFK12</strain>
    </source>
</reference>
<keyword evidence="3" id="KW-0695">RNA-directed DNA polymerase</keyword>
<dbReference type="SUPFAM" id="SSF56672">
    <property type="entry name" value="DNA/RNA polymerases"/>
    <property type="match status" value="1"/>
</dbReference>
<dbReference type="EMBL" id="JACYFG010000003">
    <property type="protein sequence ID" value="MBD5778228.1"/>
    <property type="molecule type" value="Genomic_DNA"/>
</dbReference>
<comment type="caution">
    <text evidence="3">The sequence shown here is derived from an EMBL/GenBank/DDBJ whole genome shotgun (WGS) entry which is preliminary data.</text>
</comment>
<dbReference type="AlphaFoldDB" id="A0A927IG15"/>
<dbReference type="InterPro" id="IPR030931">
    <property type="entry name" value="Group_II_RT_mat"/>
</dbReference>
<dbReference type="Pfam" id="PF00078">
    <property type="entry name" value="RVT_1"/>
    <property type="match status" value="1"/>
</dbReference>
<dbReference type="PANTHER" id="PTHR34047:SF8">
    <property type="entry name" value="PROTEIN YKFC"/>
    <property type="match status" value="1"/>
</dbReference>
<evidence type="ECO:0000259" key="2">
    <source>
        <dbReference type="PROSITE" id="PS50878"/>
    </source>
</evidence>
<dbReference type="NCBIfam" id="TIGR04416">
    <property type="entry name" value="group_II_RT_mat"/>
    <property type="match status" value="1"/>
</dbReference>
<dbReference type="Proteomes" id="UP000622317">
    <property type="component" value="Unassembled WGS sequence"/>
</dbReference>
<sequence length="276" mass="30788">MSNHATQSEENGVPQNGLLEQVLSESNLNAAWKRVRSNKGAPGVDGMSVEDFPAFAREHMPRLKDQIREGRYAPAAVRRVWIPKPNGEERPLGVPTVLDRVIQQALAQVLGPVFDADFSDRSYGFRTGRRAIAAVERVSQCSKDGYGWGVECDLKSFFDVVNHDLLMHRVGLKVRDKRVLRLIGKYLRAGVRLEDGTTEKTPKGVPQGGPLSPLLANIMLDPLDRMIEGTGLPSVRYADDFLVMARSKARALEALAEIRRYVECKLKLLVNEDKTR</sequence>
<dbReference type="InterPro" id="IPR051083">
    <property type="entry name" value="GrpII_Intron_Splice-Mob/Def"/>
</dbReference>
<keyword evidence="3" id="KW-0808">Transferase</keyword>
<dbReference type="InterPro" id="IPR043502">
    <property type="entry name" value="DNA/RNA_pol_sf"/>
</dbReference>
<dbReference type="CDD" id="cd01651">
    <property type="entry name" value="RT_G2_intron"/>
    <property type="match status" value="1"/>
</dbReference>
<protein>
    <submittedName>
        <fullName evidence="3">Group II intron reverse transcriptase/maturase</fullName>
        <ecNumber evidence="3">2.7.7.49</ecNumber>
    </submittedName>
</protein>
<feature type="domain" description="Reverse transcriptase" evidence="2">
    <location>
        <begin position="63"/>
        <end position="276"/>
    </location>
</feature>
<accession>A0A927IG15</accession>
<proteinExistence type="inferred from homology"/>
<evidence type="ECO:0000313" key="4">
    <source>
        <dbReference type="Proteomes" id="UP000622317"/>
    </source>
</evidence>
<keyword evidence="3" id="KW-0548">Nucleotidyltransferase</keyword>
<organism evidence="3 4">
    <name type="scientific">Pelagicoccus enzymogenes</name>
    <dbReference type="NCBI Taxonomy" id="2773457"/>
    <lineage>
        <taxon>Bacteria</taxon>
        <taxon>Pseudomonadati</taxon>
        <taxon>Verrucomicrobiota</taxon>
        <taxon>Opitutia</taxon>
        <taxon>Puniceicoccales</taxon>
        <taxon>Pelagicoccaceae</taxon>
        <taxon>Pelagicoccus</taxon>
    </lineage>
</organism>
<dbReference type="InterPro" id="IPR000477">
    <property type="entry name" value="RT_dom"/>
</dbReference>
<dbReference type="PANTHER" id="PTHR34047">
    <property type="entry name" value="NUCLEAR INTRON MATURASE 1, MITOCHONDRIAL-RELATED"/>
    <property type="match status" value="1"/>
</dbReference>
<dbReference type="EC" id="2.7.7.49" evidence="3"/>
<evidence type="ECO:0000313" key="3">
    <source>
        <dbReference type="EMBL" id="MBD5778228.1"/>
    </source>
</evidence>
<name>A0A927IG15_9BACT</name>
<dbReference type="PROSITE" id="PS50878">
    <property type="entry name" value="RT_POL"/>
    <property type="match status" value="1"/>
</dbReference>
<dbReference type="GO" id="GO:0003964">
    <property type="term" value="F:RNA-directed DNA polymerase activity"/>
    <property type="evidence" value="ECO:0007669"/>
    <property type="project" value="UniProtKB-KW"/>
</dbReference>
<evidence type="ECO:0000256" key="1">
    <source>
        <dbReference type="ARBA" id="ARBA00034120"/>
    </source>
</evidence>
<gene>
    <name evidence="3" type="primary">ltrA</name>
    <name evidence="3" type="ORF">IEN85_01810</name>
</gene>
<comment type="similarity">
    <text evidence="1">Belongs to the bacterial reverse transcriptase family.</text>
</comment>
<keyword evidence="4" id="KW-1185">Reference proteome</keyword>
<dbReference type="RefSeq" id="WP_191615363.1">
    <property type="nucleotide sequence ID" value="NZ_JACYFG010000003.1"/>
</dbReference>